<dbReference type="InterPro" id="IPR001605">
    <property type="entry name" value="PH_dom-spectrin-type"/>
</dbReference>
<proteinExistence type="predicted"/>
<dbReference type="Proteomes" id="UP000711488">
    <property type="component" value="Unassembled WGS sequence"/>
</dbReference>
<reference evidence="2" key="1">
    <citation type="submission" date="2014-08" db="EMBL/GenBank/DDBJ databases">
        <authorList>
            <person name="Murali S."/>
            <person name="Richards S."/>
            <person name="Bandaranaike D."/>
            <person name="Bellair M."/>
            <person name="Blankenburg K."/>
            <person name="Chao H."/>
            <person name="Dinh H."/>
            <person name="Doddapaneni H."/>
            <person name="Dugan-Rocha S."/>
            <person name="Elkadiri S."/>
            <person name="Gnanaolivu R."/>
            <person name="Hughes D."/>
            <person name="Lee S."/>
            <person name="Li M."/>
            <person name="Ming W."/>
            <person name="Munidasa M."/>
            <person name="Muniz J."/>
            <person name="Nguyen L."/>
            <person name="Osuji N."/>
            <person name="Pu L.-L."/>
            <person name="Puazo M."/>
            <person name="Skinner E."/>
            <person name="Qu C."/>
            <person name="Quiroz J."/>
            <person name="Raj R."/>
            <person name="Weissenberger G."/>
            <person name="Xin Y."/>
            <person name="Zou X."/>
            <person name="Han Y."/>
            <person name="Worley K."/>
            <person name="Muzny D."/>
            <person name="Gibbs R."/>
        </authorList>
    </citation>
    <scope>NUCLEOTIDE SEQUENCE</scope>
    <source>
        <strain evidence="2">HAZT.00-mixed</strain>
        <tissue evidence="2">Whole organism</tissue>
    </source>
</reference>
<gene>
    <name evidence="2" type="ORF">HAZT_HAZT000574</name>
</gene>
<dbReference type="GO" id="GO:0005543">
    <property type="term" value="F:phospholipid binding"/>
    <property type="evidence" value="ECO:0007669"/>
    <property type="project" value="InterPro"/>
</dbReference>
<dbReference type="InterPro" id="IPR011993">
    <property type="entry name" value="PH-like_dom_sf"/>
</dbReference>
<feature type="domain" description="Pleckstrin homology" evidence="1">
    <location>
        <begin position="5"/>
        <end position="82"/>
    </location>
</feature>
<dbReference type="PRINTS" id="PR00683">
    <property type="entry name" value="SPECTRINPH"/>
</dbReference>
<organism evidence="2">
    <name type="scientific">Hyalella azteca</name>
    <name type="common">Amphipod</name>
    <dbReference type="NCBI Taxonomy" id="294128"/>
    <lineage>
        <taxon>Eukaryota</taxon>
        <taxon>Metazoa</taxon>
        <taxon>Ecdysozoa</taxon>
        <taxon>Arthropoda</taxon>
        <taxon>Crustacea</taxon>
        <taxon>Multicrustacea</taxon>
        <taxon>Malacostraca</taxon>
        <taxon>Eumalacostraca</taxon>
        <taxon>Peracarida</taxon>
        <taxon>Amphipoda</taxon>
        <taxon>Senticaudata</taxon>
        <taxon>Talitrida</taxon>
        <taxon>Talitroidea</taxon>
        <taxon>Hyalellidae</taxon>
        <taxon>Hyalella</taxon>
    </lineage>
</organism>
<dbReference type="AlphaFoldDB" id="A0A6A0H9W5"/>
<comment type="caution">
    <text evidence="2">The sequence shown here is derived from an EMBL/GenBank/DDBJ whole genome shotgun (WGS) entry which is preliminary data.</text>
</comment>
<accession>A0A6A0H9W5</accession>
<dbReference type="EMBL" id="JQDR03003354">
    <property type="protein sequence ID" value="KAA0202563.1"/>
    <property type="molecule type" value="Genomic_DNA"/>
</dbReference>
<evidence type="ECO:0000313" key="2">
    <source>
        <dbReference type="EMBL" id="KAA0202563.1"/>
    </source>
</evidence>
<protein>
    <recommendedName>
        <fullName evidence="1">Pleckstrin homology domain-containing protein</fullName>
    </recommendedName>
</protein>
<dbReference type="InterPro" id="IPR041681">
    <property type="entry name" value="PH_9"/>
</dbReference>
<sequence>MVCASFGKRSWKMWWCVVQDLAMYLYKDEQCGVRGSTQQPQPGTLAVRLHHALATRAHDYNKKQHVFRLHTADHAVYLLQTRPGDWCLSCRPRCLPPTDQVTGVSPADQVTGVSPVDQVTGVSPADHAVYLLQTR</sequence>
<name>A0A6A0H9W5_HYAAZ</name>
<reference evidence="2" key="2">
    <citation type="journal article" date="2018" name="Environ. Sci. Technol.">
        <title>The Toxicogenome of Hyalella azteca: A Model for Sediment Ecotoxicology and Evolutionary Toxicology.</title>
        <authorList>
            <person name="Poynton H.C."/>
            <person name="Hasenbein S."/>
            <person name="Benoit J.B."/>
            <person name="Sepulveda M.S."/>
            <person name="Poelchau M.F."/>
            <person name="Hughes D.S.T."/>
            <person name="Murali S.C."/>
            <person name="Chen S."/>
            <person name="Glastad K.M."/>
            <person name="Goodisman M.A.D."/>
            <person name="Werren J.H."/>
            <person name="Vineis J.H."/>
            <person name="Bowen J.L."/>
            <person name="Friedrich M."/>
            <person name="Jones J."/>
            <person name="Robertson H.M."/>
            <person name="Feyereisen R."/>
            <person name="Mechler-Hickson A."/>
            <person name="Mathers N."/>
            <person name="Lee C.E."/>
            <person name="Colbourne J.K."/>
            <person name="Biales A."/>
            <person name="Johnston J.S."/>
            <person name="Wellborn G.A."/>
            <person name="Rosendale A.J."/>
            <person name="Cridge A.G."/>
            <person name="Munoz-Torres M.C."/>
            <person name="Bain P.A."/>
            <person name="Manny A.R."/>
            <person name="Major K.M."/>
            <person name="Lambert F.N."/>
            <person name="Vulpe C.D."/>
            <person name="Tuck P."/>
            <person name="Blalock B.J."/>
            <person name="Lin Y.Y."/>
            <person name="Smith M.E."/>
            <person name="Ochoa-Acuna H."/>
            <person name="Chen M.M."/>
            <person name="Childers C.P."/>
            <person name="Qu J."/>
            <person name="Dugan S."/>
            <person name="Lee S.L."/>
            <person name="Chao H."/>
            <person name="Dinh H."/>
            <person name="Han Y."/>
            <person name="Doddapaneni H."/>
            <person name="Worley K.C."/>
            <person name="Muzny D.M."/>
            <person name="Gibbs R.A."/>
            <person name="Richards S."/>
        </authorList>
    </citation>
    <scope>NUCLEOTIDE SEQUENCE</scope>
    <source>
        <strain evidence="2">HAZT.00-mixed</strain>
        <tissue evidence="2">Whole organism</tissue>
    </source>
</reference>
<dbReference type="SUPFAM" id="SSF50729">
    <property type="entry name" value="PH domain-like"/>
    <property type="match status" value="1"/>
</dbReference>
<reference evidence="2" key="3">
    <citation type="submission" date="2019-06" db="EMBL/GenBank/DDBJ databases">
        <authorList>
            <person name="Poynton C."/>
            <person name="Hasenbein S."/>
            <person name="Benoit J.B."/>
            <person name="Sepulveda M.S."/>
            <person name="Poelchau M.F."/>
            <person name="Murali S.C."/>
            <person name="Chen S."/>
            <person name="Glastad K.M."/>
            <person name="Werren J.H."/>
            <person name="Vineis J.H."/>
            <person name="Bowen J.L."/>
            <person name="Friedrich M."/>
            <person name="Jones J."/>
            <person name="Robertson H.M."/>
            <person name="Feyereisen R."/>
            <person name="Mechler-Hickson A."/>
            <person name="Mathers N."/>
            <person name="Lee C.E."/>
            <person name="Colbourne J.K."/>
            <person name="Biales A."/>
            <person name="Johnston J.S."/>
            <person name="Wellborn G.A."/>
            <person name="Rosendale A.J."/>
            <person name="Cridge A.G."/>
            <person name="Munoz-Torres M.C."/>
            <person name="Bain P.A."/>
            <person name="Manny A.R."/>
            <person name="Major K.M."/>
            <person name="Lambert F.N."/>
            <person name="Vulpe C.D."/>
            <person name="Tuck P."/>
            <person name="Blalock B.J."/>
            <person name="Lin Y.-Y."/>
            <person name="Smith M.E."/>
            <person name="Ochoa-Acuna H."/>
            <person name="Chen M.-J.M."/>
            <person name="Childers C.P."/>
            <person name="Qu J."/>
            <person name="Dugan S."/>
            <person name="Lee S.L."/>
            <person name="Chao H."/>
            <person name="Dinh H."/>
            <person name="Han Y."/>
            <person name="Doddapaneni H."/>
            <person name="Worley K.C."/>
            <person name="Muzny D.M."/>
            <person name="Gibbs R.A."/>
            <person name="Richards S."/>
        </authorList>
    </citation>
    <scope>NUCLEOTIDE SEQUENCE</scope>
    <source>
        <strain evidence="2">HAZT.00-mixed</strain>
        <tissue evidence="2">Whole organism</tissue>
    </source>
</reference>
<dbReference type="Pfam" id="PF15410">
    <property type="entry name" value="PH_9"/>
    <property type="match status" value="1"/>
</dbReference>
<dbReference type="Gene3D" id="2.30.29.30">
    <property type="entry name" value="Pleckstrin-homology domain (PH domain)/Phosphotyrosine-binding domain (PTB)"/>
    <property type="match status" value="1"/>
</dbReference>
<evidence type="ECO:0000259" key="1">
    <source>
        <dbReference type="Pfam" id="PF15410"/>
    </source>
</evidence>